<keyword evidence="4" id="KW-1185">Reference proteome</keyword>
<evidence type="ECO:0000313" key="4">
    <source>
        <dbReference type="Proteomes" id="UP001139646"/>
    </source>
</evidence>
<name>A0ABS9WXP2_9GAMM</name>
<dbReference type="GO" id="GO:0008168">
    <property type="term" value="F:methyltransferase activity"/>
    <property type="evidence" value="ECO:0007669"/>
    <property type="project" value="UniProtKB-KW"/>
</dbReference>
<dbReference type="EMBL" id="JAKKSL010000001">
    <property type="protein sequence ID" value="MCI2282768.1"/>
    <property type="molecule type" value="Genomic_DNA"/>
</dbReference>
<dbReference type="InterPro" id="IPR041698">
    <property type="entry name" value="Methyltransf_25"/>
</dbReference>
<proteinExistence type="predicted"/>
<dbReference type="Gene3D" id="3.40.50.150">
    <property type="entry name" value="Vaccinia Virus protein VP39"/>
    <property type="match status" value="1"/>
</dbReference>
<dbReference type="RefSeq" id="WP_242283734.1">
    <property type="nucleotide sequence ID" value="NZ_JAKKSL010000001.1"/>
</dbReference>
<keyword evidence="1" id="KW-0808">Transferase</keyword>
<protein>
    <submittedName>
        <fullName evidence="3">Class I SAM-dependent methyltransferase</fullName>
    </submittedName>
</protein>
<organism evidence="3 4">
    <name type="scientific">Colwellia maritima</name>
    <dbReference type="NCBI Taxonomy" id="2912588"/>
    <lineage>
        <taxon>Bacteria</taxon>
        <taxon>Pseudomonadati</taxon>
        <taxon>Pseudomonadota</taxon>
        <taxon>Gammaproteobacteria</taxon>
        <taxon>Alteromonadales</taxon>
        <taxon>Colwelliaceae</taxon>
        <taxon>Colwellia</taxon>
    </lineage>
</organism>
<dbReference type="Proteomes" id="UP001139646">
    <property type="component" value="Unassembled WGS sequence"/>
</dbReference>
<sequence>MWDTEYDREEYVYGKLPNDFLKSHYKVIPKGKVLLLAEGEGRNAVFLAKLGYSVTAVDISSVGLKKAEKLAKENNVIIETVCADLEVFDLGENKWDGIVSIYCHLPLTIRQALYKRIERAIKPSGVFLLEGYRPEQLDYKTGGPPVASMMISKETLIKELPNFTFSHLETLERVVHEGINHNGLGAVIQAIGTLK</sequence>
<evidence type="ECO:0000313" key="3">
    <source>
        <dbReference type="EMBL" id="MCI2282768.1"/>
    </source>
</evidence>
<comment type="caution">
    <text evidence="3">The sequence shown here is derived from an EMBL/GenBank/DDBJ whole genome shotgun (WGS) entry which is preliminary data.</text>
</comment>
<accession>A0ABS9WXP2</accession>
<dbReference type="SUPFAM" id="SSF53335">
    <property type="entry name" value="S-adenosyl-L-methionine-dependent methyltransferases"/>
    <property type="match status" value="1"/>
</dbReference>
<dbReference type="GO" id="GO:0032259">
    <property type="term" value="P:methylation"/>
    <property type="evidence" value="ECO:0007669"/>
    <property type="project" value="UniProtKB-KW"/>
</dbReference>
<dbReference type="PANTHER" id="PTHR43861:SF3">
    <property type="entry name" value="PUTATIVE (AFU_ORTHOLOGUE AFUA_2G14390)-RELATED"/>
    <property type="match status" value="1"/>
</dbReference>
<dbReference type="CDD" id="cd02440">
    <property type="entry name" value="AdoMet_MTases"/>
    <property type="match status" value="1"/>
</dbReference>
<feature type="domain" description="Methyltransferase" evidence="2">
    <location>
        <begin position="33"/>
        <end position="125"/>
    </location>
</feature>
<dbReference type="Pfam" id="PF13649">
    <property type="entry name" value="Methyltransf_25"/>
    <property type="match status" value="1"/>
</dbReference>
<dbReference type="InterPro" id="IPR029063">
    <property type="entry name" value="SAM-dependent_MTases_sf"/>
</dbReference>
<dbReference type="PANTHER" id="PTHR43861">
    <property type="entry name" value="TRANS-ACONITATE 2-METHYLTRANSFERASE-RELATED"/>
    <property type="match status" value="1"/>
</dbReference>
<evidence type="ECO:0000256" key="1">
    <source>
        <dbReference type="ARBA" id="ARBA00022679"/>
    </source>
</evidence>
<keyword evidence="3" id="KW-0489">Methyltransferase</keyword>
<reference evidence="3" key="1">
    <citation type="submission" date="2022-01" db="EMBL/GenBank/DDBJ databases">
        <title>Colwellia maritima, isolated from seawater.</title>
        <authorList>
            <person name="Kristyanto S."/>
            <person name="Jung J."/>
            <person name="Jeon C.O."/>
        </authorList>
    </citation>
    <scope>NUCLEOTIDE SEQUENCE</scope>
    <source>
        <strain evidence="3">MSW7</strain>
    </source>
</reference>
<evidence type="ECO:0000259" key="2">
    <source>
        <dbReference type="Pfam" id="PF13649"/>
    </source>
</evidence>
<gene>
    <name evidence="3" type="ORF">L3081_04295</name>
</gene>